<dbReference type="Gene3D" id="2.40.10.220">
    <property type="entry name" value="predicted glycosyltransferase like domains"/>
    <property type="match status" value="1"/>
</dbReference>
<dbReference type="RefSeq" id="WP_382236319.1">
    <property type="nucleotide sequence ID" value="NZ_JBHTCC010000004.1"/>
</dbReference>
<comment type="caution">
    <text evidence="1">The sequence shown here is derived from an EMBL/GenBank/DDBJ whole genome shotgun (WGS) entry which is preliminary data.</text>
</comment>
<dbReference type="SUPFAM" id="SSF141371">
    <property type="entry name" value="PilZ domain-like"/>
    <property type="match status" value="1"/>
</dbReference>
<organism evidence="1 2">
    <name type="scientific">Herminiimonas aquatilis</name>
    <dbReference type="NCBI Taxonomy" id="345342"/>
    <lineage>
        <taxon>Bacteria</taxon>
        <taxon>Pseudomonadati</taxon>
        <taxon>Pseudomonadota</taxon>
        <taxon>Betaproteobacteria</taxon>
        <taxon>Burkholderiales</taxon>
        <taxon>Oxalobacteraceae</taxon>
        <taxon>Herminiimonas</taxon>
    </lineage>
</organism>
<name>A0ABW2J8H9_9BURK</name>
<sequence>MSAHAMLAEQDSRRQEPRYVFRRRGLMTTDDATIQIRTIDVSVQSMAVMSSAPIKAGKVCSIVLDAVVGARIVQLQFSCKAIYCILAGTEGFRTSLHIDGNIEAHKQQLQKIIATCSSVSLAASN</sequence>
<reference evidence="2" key="1">
    <citation type="journal article" date="2019" name="Int. J. Syst. Evol. Microbiol.">
        <title>The Global Catalogue of Microorganisms (GCM) 10K type strain sequencing project: providing services to taxonomists for standard genome sequencing and annotation.</title>
        <authorList>
            <consortium name="The Broad Institute Genomics Platform"/>
            <consortium name="The Broad Institute Genome Sequencing Center for Infectious Disease"/>
            <person name="Wu L."/>
            <person name="Ma J."/>
        </authorList>
    </citation>
    <scope>NUCLEOTIDE SEQUENCE [LARGE SCALE GENOMIC DNA]</scope>
    <source>
        <strain evidence="2">CCUG 36956</strain>
    </source>
</reference>
<dbReference type="EMBL" id="JBHTCC010000004">
    <property type="protein sequence ID" value="MFC7299809.1"/>
    <property type="molecule type" value="Genomic_DNA"/>
</dbReference>
<gene>
    <name evidence="1" type="ORF">ACFQO0_15325</name>
</gene>
<evidence type="ECO:0000313" key="1">
    <source>
        <dbReference type="EMBL" id="MFC7299809.1"/>
    </source>
</evidence>
<dbReference type="Proteomes" id="UP001596379">
    <property type="component" value="Unassembled WGS sequence"/>
</dbReference>
<protein>
    <submittedName>
        <fullName evidence="1">PilZ domain-containing protein</fullName>
    </submittedName>
</protein>
<evidence type="ECO:0000313" key="2">
    <source>
        <dbReference type="Proteomes" id="UP001596379"/>
    </source>
</evidence>
<accession>A0ABW2J8H9</accession>
<proteinExistence type="predicted"/>
<keyword evidence="2" id="KW-1185">Reference proteome</keyword>